<sequence>MLEQWRTIADLDAARQRFEAAIPGWQPPAAFGIARLVSGRAVFARVAVGDGFLPAVALATVCGHRGGSASYPLSPADLDRVIALLTPAVACTELPHPNLHAWRALRLQLGLGEHALAAFAHDLSAQPGDRHVAAMLEQVEPVR</sequence>
<organism evidence="1 2">
    <name type="scientific">Catellatospora coxensis</name>
    <dbReference type="NCBI Taxonomy" id="310354"/>
    <lineage>
        <taxon>Bacteria</taxon>
        <taxon>Bacillati</taxon>
        <taxon>Actinomycetota</taxon>
        <taxon>Actinomycetes</taxon>
        <taxon>Micromonosporales</taxon>
        <taxon>Micromonosporaceae</taxon>
        <taxon>Catellatospora</taxon>
    </lineage>
</organism>
<dbReference type="EMBL" id="BONI01000031">
    <property type="protein sequence ID" value="GIG07195.1"/>
    <property type="molecule type" value="Genomic_DNA"/>
</dbReference>
<protein>
    <submittedName>
        <fullName evidence="1">Uncharacterized protein</fullName>
    </submittedName>
</protein>
<name>A0A8J3L3Q4_9ACTN</name>
<dbReference type="Proteomes" id="UP000630887">
    <property type="component" value="Unassembled WGS sequence"/>
</dbReference>
<proteinExistence type="predicted"/>
<dbReference type="AlphaFoldDB" id="A0A8J3L3Q4"/>
<evidence type="ECO:0000313" key="1">
    <source>
        <dbReference type="EMBL" id="GIG07195.1"/>
    </source>
</evidence>
<keyword evidence="2" id="KW-1185">Reference proteome</keyword>
<gene>
    <name evidence="1" type="ORF">Cco03nite_38950</name>
</gene>
<reference evidence="1 2" key="1">
    <citation type="submission" date="2021-01" db="EMBL/GenBank/DDBJ databases">
        <title>Whole genome shotgun sequence of Catellatospora coxensis NBRC 107359.</title>
        <authorList>
            <person name="Komaki H."/>
            <person name="Tamura T."/>
        </authorList>
    </citation>
    <scope>NUCLEOTIDE SEQUENCE [LARGE SCALE GENOMIC DNA]</scope>
    <source>
        <strain evidence="1 2">NBRC 107359</strain>
    </source>
</reference>
<dbReference type="RefSeq" id="WP_203693541.1">
    <property type="nucleotide sequence ID" value="NZ_BAAALC010000044.1"/>
</dbReference>
<comment type="caution">
    <text evidence="1">The sequence shown here is derived from an EMBL/GenBank/DDBJ whole genome shotgun (WGS) entry which is preliminary data.</text>
</comment>
<accession>A0A8J3L3Q4</accession>
<evidence type="ECO:0000313" key="2">
    <source>
        <dbReference type="Proteomes" id="UP000630887"/>
    </source>
</evidence>